<reference evidence="9" key="1">
    <citation type="submission" date="2017-02" db="EMBL/GenBank/DDBJ databases">
        <title>Delving into the versatile metabolic prowess of the omnipresent phylum Bacteroidetes.</title>
        <authorList>
            <person name="Nobu M.K."/>
            <person name="Mei R."/>
            <person name="Narihiro T."/>
            <person name="Kuroda K."/>
            <person name="Liu W.-T."/>
        </authorList>
    </citation>
    <scope>NUCLEOTIDE SEQUENCE</scope>
    <source>
        <strain evidence="9">ADurb.Bin131</strain>
    </source>
</reference>
<evidence type="ECO:0000313" key="9">
    <source>
        <dbReference type="EMBL" id="OQB73223.1"/>
    </source>
</evidence>
<dbReference type="GO" id="GO:0003677">
    <property type="term" value="F:DNA binding"/>
    <property type="evidence" value="ECO:0007669"/>
    <property type="project" value="UniProtKB-UniRule"/>
</dbReference>
<keyword evidence="2 7" id="KW-0678">Repressor</keyword>
<dbReference type="InterPro" id="IPR036291">
    <property type="entry name" value="NAD(P)-bd_dom_sf"/>
</dbReference>
<proteinExistence type="inferred from homology"/>
<dbReference type="PANTHER" id="PTHR35786:SF1">
    <property type="entry name" value="REDOX-SENSING TRANSCRIPTIONAL REPRESSOR REX 1"/>
    <property type="match status" value="1"/>
</dbReference>
<dbReference type="GO" id="GO:0045892">
    <property type="term" value="P:negative regulation of DNA-templated transcription"/>
    <property type="evidence" value="ECO:0007669"/>
    <property type="project" value="InterPro"/>
</dbReference>
<keyword evidence="6 7" id="KW-0804">Transcription</keyword>
<dbReference type="Proteomes" id="UP000485562">
    <property type="component" value="Unassembled WGS sequence"/>
</dbReference>
<dbReference type="InterPro" id="IPR003781">
    <property type="entry name" value="CoA-bd"/>
</dbReference>
<dbReference type="NCBIfam" id="NF003995">
    <property type="entry name" value="PRK05472.2-4"/>
    <property type="match status" value="1"/>
</dbReference>
<evidence type="ECO:0000256" key="3">
    <source>
        <dbReference type="ARBA" id="ARBA00023015"/>
    </source>
</evidence>
<comment type="subcellular location">
    <subcellularLocation>
        <location evidence="7">Cytoplasm</location>
    </subcellularLocation>
</comment>
<dbReference type="NCBIfam" id="NF003993">
    <property type="entry name" value="PRK05472.2-2"/>
    <property type="match status" value="1"/>
</dbReference>
<dbReference type="InterPro" id="IPR058236">
    <property type="entry name" value="Rex_actinobacterial-type"/>
</dbReference>
<dbReference type="Gene3D" id="3.40.50.720">
    <property type="entry name" value="NAD(P)-binding Rossmann-like Domain"/>
    <property type="match status" value="1"/>
</dbReference>
<feature type="domain" description="CoA-binding" evidence="8">
    <location>
        <begin position="81"/>
        <end position="182"/>
    </location>
</feature>
<dbReference type="Pfam" id="PF06971">
    <property type="entry name" value="Put_DNA-bind_N"/>
    <property type="match status" value="1"/>
</dbReference>
<evidence type="ECO:0000256" key="7">
    <source>
        <dbReference type="HAMAP-Rule" id="MF_01131"/>
    </source>
</evidence>
<dbReference type="GO" id="GO:0003700">
    <property type="term" value="F:DNA-binding transcription factor activity"/>
    <property type="evidence" value="ECO:0007669"/>
    <property type="project" value="UniProtKB-UniRule"/>
</dbReference>
<dbReference type="GO" id="GO:0051775">
    <property type="term" value="P:response to redox state"/>
    <property type="evidence" value="ECO:0007669"/>
    <property type="project" value="InterPro"/>
</dbReference>
<keyword evidence="1 7" id="KW-0963">Cytoplasm</keyword>
<comment type="subunit">
    <text evidence="7">Homodimer.</text>
</comment>
<dbReference type="InterPro" id="IPR009718">
    <property type="entry name" value="Rex_DNA-bd_C_dom"/>
</dbReference>
<feature type="binding site" evidence="7">
    <location>
        <begin position="92"/>
        <end position="97"/>
    </location>
    <ligand>
        <name>NAD(+)</name>
        <dbReference type="ChEBI" id="CHEBI:57540"/>
    </ligand>
</feature>
<evidence type="ECO:0000259" key="8">
    <source>
        <dbReference type="SMART" id="SM00881"/>
    </source>
</evidence>
<feature type="DNA-binding region" description="H-T-H motif" evidence="7">
    <location>
        <begin position="18"/>
        <end position="57"/>
    </location>
</feature>
<dbReference type="GO" id="GO:0005737">
    <property type="term" value="C:cytoplasm"/>
    <property type="evidence" value="ECO:0007669"/>
    <property type="project" value="UniProtKB-SubCell"/>
</dbReference>
<evidence type="ECO:0000256" key="4">
    <source>
        <dbReference type="ARBA" id="ARBA00023027"/>
    </source>
</evidence>
<dbReference type="Gene3D" id="1.10.10.10">
    <property type="entry name" value="Winged helix-like DNA-binding domain superfamily/Winged helix DNA-binding domain"/>
    <property type="match status" value="1"/>
</dbReference>
<dbReference type="InterPro" id="IPR036388">
    <property type="entry name" value="WH-like_DNA-bd_sf"/>
</dbReference>
<keyword evidence="3 7" id="KW-0805">Transcription regulation</keyword>
<evidence type="ECO:0000256" key="1">
    <source>
        <dbReference type="ARBA" id="ARBA00022490"/>
    </source>
</evidence>
<dbReference type="EMBL" id="MWDQ01000090">
    <property type="protein sequence ID" value="OQB73223.1"/>
    <property type="molecule type" value="Genomic_DNA"/>
</dbReference>
<name>A0A1V6C8K9_UNCT6</name>
<comment type="similarity">
    <text evidence="7">Belongs to the transcriptional regulatory Rex family.</text>
</comment>
<comment type="caution">
    <text evidence="9">The sequence shown here is derived from an EMBL/GenBank/DDBJ whole genome shotgun (WGS) entry which is preliminary data.</text>
</comment>
<gene>
    <name evidence="7 9" type="primary">rex</name>
    <name evidence="9" type="ORF">BWX89_01056</name>
</gene>
<dbReference type="SUPFAM" id="SSF46785">
    <property type="entry name" value="Winged helix' DNA-binding domain"/>
    <property type="match status" value="1"/>
</dbReference>
<dbReference type="NCBIfam" id="NF003996">
    <property type="entry name" value="PRK05472.2-5"/>
    <property type="match status" value="1"/>
</dbReference>
<dbReference type="InterPro" id="IPR036390">
    <property type="entry name" value="WH_DNA-bd_sf"/>
</dbReference>
<comment type="function">
    <text evidence="7">Modulates transcription in response to changes in cellular NADH/NAD(+) redox state.</text>
</comment>
<keyword evidence="4 7" id="KW-0520">NAD</keyword>
<protein>
    <recommendedName>
        <fullName evidence="7">Redox-sensing transcriptional repressor Rex</fullName>
    </recommendedName>
</protein>
<dbReference type="PANTHER" id="PTHR35786">
    <property type="entry name" value="REDOX-SENSING TRANSCRIPTIONAL REPRESSOR REX"/>
    <property type="match status" value="1"/>
</dbReference>
<evidence type="ECO:0000256" key="6">
    <source>
        <dbReference type="ARBA" id="ARBA00023163"/>
    </source>
</evidence>
<evidence type="ECO:0000256" key="2">
    <source>
        <dbReference type="ARBA" id="ARBA00022491"/>
    </source>
</evidence>
<dbReference type="HAMAP" id="MF_01131">
    <property type="entry name" value="Rex"/>
    <property type="match status" value="1"/>
</dbReference>
<dbReference type="SUPFAM" id="SSF51735">
    <property type="entry name" value="NAD(P)-binding Rossmann-fold domains"/>
    <property type="match status" value="1"/>
</dbReference>
<dbReference type="NCBIfam" id="NF003989">
    <property type="entry name" value="PRK05472.1-3"/>
    <property type="match status" value="1"/>
</dbReference>
<dbReference type="AlphaFoldDB" id="A0A1V6C8K9"/>
<dbReference type="InterPro" id="IPR022876">
    <property type="entry name" value="Tscrpt_rep_Rex"/>
</dbReference>
<accession>A0A1V6C8K9</accession>
<keyword evidence="5 7" id="KW-0238">DNA-binding</keyword>
<evidence type="ECO:0000256" key="5">
    <source>
        <dbReference type="ARBA" id="ARBA00023125"/>
    </source>
</evidence>
<dbReference type="SMART" id="SM00881">
    <property type="entry name" value="CoA_binding"/>
    <property type="match status" value="1"/>
</dbReference>
<dbReference type="NCBIfam" id="NF003994">
    <property type="entry name" value="PRK05472.2-3"/>
    <property type="match status" value="1"/>
</dbReference>
<dbReference type="Pfam" id="PF02629">
    <property type="entry name" value="CoA_binding"/>
    <property type="match status" value="1"/>
</dbReference>
<organism evidence="9">
    <name type="scientific">candidate division TA06 bacterium ADurb.Bin131</name>
    <dbReference type="NCBI Taxonomy" id="1852827"/>
    <lineage>
        <taxon>Bacteria</taxon>
        <taxon>Bacteria division TA06</taxon>
    </lineage>
</organism>
<sequence>MALSKKKVSNETIRRLALYLRSLHKLQEINLDIVSSGQISANLNVSPDQFRKDLSYFGSLGKRGVGYKVDNLIKHLEKILGIDKECRVIIVGVGKLGSALLAYPGFSNFNFRIVSAFDNDRKKVGKIINGIKIEEMENISRVVQKLEVHLAVLTVPSESAQMVATKLAKCGIKGILNFAPISLNLSNSIRILNVDVATELMTLRYLSRKACNLNTGSTLDRVTENFE</sequence>